<dbReference type="InterPro" id="IPR029021">
    <property type="entry name" value="Prot-tyrosine_phosphatase-like"/>
</dbReference>
<feature type="compositionally biased region" description="Low complexity" evidence="6">
    <location>
        <begin position="1"/>
        <end position="12"/>
    </location>
</feature>
<dbReference type="EC" id="3.1.3.48" evidence="2"/>
<dbReference type="KEGG" id="ncs:NCAS_0C05060"/>
<dbReference type="FunFam" id="3.90.190.10:FF:000116">
    <property type="entry name" value="YVH1p Protein phosphatase"/>
    <property type="match status" value="1"/>
</dbReference>
<reference key="2">
    <citation type="submission" date="2011-08" db="EMBL/GenBank/DDBJ databases">
        <title>Genome sequence of Naumovozyma castellii.</title>
        <authorList>
            <person name="Gordon J.L."/>
            <person name="Armisen D."/>
            <person name="Proux-Wera E."/>
            <person name="OhEigeartaigh S.S."/>
            <person name="Byrne K.P."/>
            <person name="Wolfe K.H."/>
        </authorList>
    </citation>
    <scope>NUCLEOTIDE SEQUENCE</scope>
    <source>
        <strain>Type strain:CBS 4309</strain>
    </source>
</reference>
<dbReference type="PANTHER" id="PTHR45848">
    <property type="entry name" value="DUAL SPECIFICITY PROTEIN PHOSPHATASE 12 FAMILY MEMBER"/>
    <property type="match status" value="1"/>
</dbReference>
<dbReference type="SUPFAM" id="SSF52799">
    <property type="entry name" value="(Phosphotyrosine protein) phosphatases II"/>
    <property type="match status" value="1"/>
</dbReference>
<organism evidence="9 10">
    <name type="scientific">Naumovozyma castellii</name>
    <name type="common">Yeast</name>
    <name type="synonym">Saccharomyces castellii</name>
    <dbReference type="NCBI Taxonomy" id="27288"/>
    <lineage>
        <taxon>Eukaryota</taxon>
        <taxon>Fungi</taxon>
        <taxon>Dikarya</taxon>
        <taxon>Ascomycota</taxon>
        <taxon>Saccharomycotina</taxon>
        <taxon>Saccharomycetes</taxon>
        <taxon>Saccharomycetales</taxon>
        <taxon>Saccharomycetaceae</taxon>
        <taxon>Naumovozyma</taxon>
    </lineage>
</organism>
<evidence type="ECO:0000256" key="1">
    <source>
        <dbReference type="ARBA" id="ARBA00008601"/>
    </source>
</evidence>
<dbReference type="InterPro" id="IPR000340">
    <property type="entry name" value="Dual-sp_phosphatase_cat-dom"/>
</dbReference>
<dbReference type="OrthoDB" id="2017893at2759"/>
<feature type="domain" description="Tyrosine-protein phosphatase" evidence="7">
    <location>
        <begin position="28"/>
        <end position="192"/>
    </location>
</feature>
<dbReference type="GO" id="GO:0005737">
    <property type="term" value="C:cytoplasm"/>
    <property type="evidence" value="ECO:0007669"/>
    <property type="project" value="EnsemblFungi"/>
</dbReference>
<dbReference type="Proteomes" id="UP000001640">
    <property type="component" value="Chromosome 3"/>
</dbReference>
<dbReference type="GO" id="GO:0005634">
    <property type="term" value="C:nucleus"/>
    <property type="evidence" value="ECO:0007669"/>
    <property type="project" value="EnsemblFungi"/>
</dbReference>
<accession>G0VDD4</accession>
<dbReference type="EMBL" id="HE576754">
    <property type="protein sequence ID" value="CCC69496.1"/>
    <property type="molecule type" value="Genomic_DNA"/>
</dbReference>
<evidence type="ECO:0000256" key="4">
    <source>
        <dbReference type="ARBA" id="ARBA00022912"/>
    </source>
</evidence>
<protein>
    <recommendedName>
        <fullName evidence="2">protein-tyrosine-phosphatase</fullName>
        <ecNumber evidence="2">3.1.3.48</ecNumber>
    </recommendedName>
</protein>
<dbReference type="GeneID" id="96903077"/>
<dbReference type="GO" id="GO:1990275">
    <property type="term" value="F:preribosome binding"/>
    <property type="evidence" value="ECO:0007669"/>
    <property type="project" value="EnsemblFungi"/>
</dbReference>
<dbReference type="Gene3D" id="3.90.190.10">
    <property type="entry name" value="Protein tyrosine phosphatase superfamily"/>
    <property type="match status" value="1"/>
</dbReference>
<dbReference type="GO" id="GO:0004725">
    <property type="term" value="F:protein tyrosine phosphatase activity"/>
    <property type="evidence" value="ECO:0007669"/>
    <property type="project" value="UniProtKB-EC"/>
</dbReference>
<evidence type="ECO:0000256" key="6">
    <source>
        <dbReference type="SAM" id="MobiDB-lite"/>
    </source>
</evidence>
<evidence type="ECO:0000313" key="9">
    <source>
        <dbReference type="EMBL" id="CCC69496.1"/>
    </source>
</evidence>
<keyword evidence="10" id="KW-1185">Reference proteome</keyword>
<dbReference type="GO" id="GO:0008138">
    <property type="term" value="F:protein tyrosine/serine/threonine phosphatase activity"/>
    <property type="evidence" value="ECO:0007669"/>
    <property type="project" value="InterPro"/>
</dbReference>
<feature type="region of interest" description="Disordered" evidence="6">
    <location>
        <begin position="1"/>
        <end position="23"/>
    </location>
</feature>
<dbReference type="Pfam" id="PF00782">
    <property type="entry name" value="DSPc"/>
    <property type="match status" value="1"/>
</dbReference>
<gene>
    <name evidence="9" type="primary">NCAS0C05060</name>
    <name evidence="9" type="ordered locus">NCAS_0C05060</name>
</gene>
<dbReference type="PROSITE" id="PS50056">
    <property type="entry name" value="TYR_PHOSPHATASE_2"/>
    <property type="match status" value="1"/>
</dbReference>
<dbReference type="GO" id="GO:0006995">
    <property type="term" value="P:cellular response to nitrogen starvation"/>
    <property type="evidence" value="ECO:0007669"/>
    <property type="project" value="EnsemblFungi"/>
</dbReference>
<evidence type="ECO:0000256" key="2">
    <source>
        <dbReference type="ARBA" id="ARBA00013064"/>
    </source>
</evidence>
<dbReference type="InterPro" id="IPR000387">
    <property type="entry name" value="Tyr_Pase_dom"/>
</dbReference>
<feature type="active site" description="Phosphocysteine intermediate" evidence="5">
    <location>
        <position position="136"/>
    </location>
</feature>
<dbReference type="STRING" id="1064592.G0VDD4"/>
<dbReference type="PROSITE" id="PS00383">
    <property type="entry name" value="TYR_PHOSPHATASE_1"/>
    <property type="match status" value="1"/>
</dbReference>
<dbReference type="GO" id="GO:0030476">
    <property type="term" value="P:ascospore wall assembly"/>
    <property type="evidence" value="ECO:0007669"/>
    <property type="project" value="EnsemblFungi"/>
</dbReference>
<evidence type="ECO:0000313" key="10">
    <source>
        <dbReference type="Proteomes" id="UP000001640"/>
    </source>
</evidence>
<dbReference type="eggNOG" id="KOG1716">
    <property type="taxonomic scope" value="Eukaryota"/>
</dbReference>
<comment type="similarity">
    <text evidence="1">Belongs to the protein-tyrosine phosphatase family. Non-receptor class dual specificity subfamily.</text>
</comment>
<dbReference type="InParanoid" id="G0VDD4"/>
<keyword evidence="4" id="KW-0904">Protein phosphatase</keyword>
<dbReference type="InterPro" id="IPR016278">
    <property type="entry name" value="DUSP12"/>
</dbReference>
<name>G0VDD4_NAUCA</name>
<dbReference type="InterPro" id="IPR016130">
    <property type="entry name" value="Tyr_Pase_AS"/>
</dbReference>
<dbReference type="PIRSF" id="PIRSF000941">
    <property type="entry name" value="DUSP12"/>
    <property type="match status" value="1"/>
</dbReference>
<dbReference type="SMART" id="SM00195">
    <property type="entry name" value="DSPc"/>
    <property type="match status" value="1"/>
</dbReference>
<reference evidence="9 10" key="1">
    <citation type="journal article" date="2011" name="Proc. Natl. Acad. Sci. U.S.A.">
        <title>Evolutionary erosion of yeast sex chromosomes by mating-type switching accidents.</title>
        <authorList>
            <person name="Gordon J.L."/>
            <person name="Armisen D."/>
            <person name="Proux-Wera E."/>
            <person name="Oheigeartaigh S.S."/>
            <person name="Byrne K.P."/>
            <person name="Wolfe K.H."/>
        </authorList>
    </citation>
    <scope>NUCLEOTIDE SEQUENCE [LARGE SCALE GENOMIC DNA]</scope>
    <source>
        <strain evidence="10">ATCC 76901 / BCRC 22586 / CBS 4309 / NBRC 1992 / NRRL Y-12630</strain>
    </source>
</reference>
<dbReference type="GO" id="GO:2000786">
    <property type="term" value="P:positive regulation of autophagosome assembly"/>
    <property type="evidence" value="ECO:0007669"/>
    <property type="project" value="EnsemblFungi"/>
</dbReference>
<proteinExistence type="inferred from homology"/>
<dbReference type="PROSITE" id="PS50054">
    <property type="entry name" value="TYR_PHOSPHATASE_DUAL"/>
    <property type="match status" value="1"/>
</dbReference>
<evidence type="ECO:0000259" key="7">
    <source>
        <dbReference type="PROSITE" id="PS50054"/>
    </source>
</evidence>
<dbReference type="GO" id="GO:0000055">
    <property type="term" value="P:ribosomal large subunit export from nucleus"/>
    <property type="evidence" value="ECO:0007669"/>
    <property type="project" value="EnsemblFungi"/>
</dbReference>
<dbReference type="InterPro" id="IPR020422">
    <property type="entry name" value="TYR_PHOSPHATASE_DUAL_dom"/>
</dbReference>
<sequence length="381" mass="43072">MSAATKPVETTTPAPPAPPAKPIVQDPNVTRILGGIYLGGIQPIIDHTPLQVQFQITHILSVIKFQIIPEYLVRKGYTLKNIPIDDDDTTDILQYINETNSFIDGALFPNQPNYDPREVNFKKIKQAAGSAVYVHCHAGVSRSTTFVIAYLMYRFGLSLKQALYACKRRKSNVEPNVNFLEQLAIFEQMGGQYVDPENQLYKTWKLTNSIKLDPTGDHILHDDAIFKKSEDEVKDLSRMSEEQLSQVTTVRCKKCRTQLALSTSFIPHDPPSKESTEGHFIRRAAGSHRIIDIQESQSQCSHFFVEPLNWMKEELRGKQELEGKFSCPGCNSKVGGYNWKGSRCSCGKWVIPAIHLQSNKVDQFPLNQRALPNMVQFKPNH</sequence>
<dbReference type="FunCoup" id="G0VDD4">
    <property type="interactions" value="797"/>
</dbReference>
<keyword evidence="3" id="KW-0378">Hydrolase</keyword>
<dbReference type="RefSeq" id="XP_003675860.1">
    <property type="nucleotide sequence ID" value="XM_003675812.1"/>
</dbReference>
<dbReference type="HOGENOM" id="CLU_023312_0_1_1"/>
<evidence type="ECO:0000256" key="5">
    <source>
        <dbReference type="PIRSR" id="PIRSR000941-50"/>
    </source>
</evidence>
<evidence type="ECO:0000259" key="8">
    <source>
        <dbReference type="PROSITE" id="PS50056"/>
    </source>
</evidence>
<feature type="domain" description="Tyrosine specific protein phosphatases" evidence="8">
    <location>
        <begin position="118"/>
        <end position="173"/>
    </location>
</feature>
<dbReference type="GO" id="GO:0000027">
    <property type="term" value="P:ribosomal large subunit assembly"/>
    <property type="evidence" value="ECO:0007669"/>
    <property type="project" value="EnsemblFungi"/>
</dbReference>
<evidence type="ECO:0000256" key="3">
    <source>
        <dbReference type="ARBA" id="ARBA00022801"/>
    </source>
</evidence>
<dbReference type="PANTHER" id="PTHR45848:SF4">
    <property type="entry name" value="DUAL SPECIFICITY PROTEIN PHOSPHATASE 12"/>
    <property type="match status" value="1"/>
</dbReference>
<dbReference type="AlphaFoldDB" id="G0VDD4"/>
<dbReference type="OMA" id="FAWQGMQ"/>